<sequence length="258" mass="28740">MSTNNTNISAFNLRSVLEKDKLNVENFPEWERNLRIVLRSEGKEAVLDNPLLEPLAPTATAAEKRARQPTLDTSVHVTCLMLALLQLERFEAHRKLLECKLAKGKPVGLHVSNTTLQELHGMLIQAVKNLSNEPEREHKDVLLVRKGKSFKKVGAGPYSKKDKGKEVVKYASLGKTKANPKPKVAAEHENCTKYLEDKKNGASISGIFVIEVNLATYASWVFDTGCGTHIICYVQGLKRSRILEKEEVDLRVGNGQEA</sequence>
<keyword evidence="2" id="KW-1185">Reference proteome</keyword>
<accession>A0AAW1KVS6</accession>
<evidence type="ECO:0000313" key="1">
    <source>
        <dbReference type="EMBL" id="KAK9724763.1"/>
    </source>
</evidence>
<dbReference type="EMBL" id="JBDFQZ010000005">
    <property type="protein sequence ID" value="KAK9724763.1"/>
    <property type="molecule type" value="Genomic_DNA"/>
</dbReference>
<dbReference type="Proteomes" id="UP001443914">
    <property type="component" value="Unassembled WGS sequence"/>
</dbReference>
<name>A0AAW1KVS6_SAPOF</name>
<proteinExistence type="predicted"/>
<gene>
    <name evidence="1" type="ORF">RND81_05G096400</name>
</gene>
<organism evidence="1 2">
    <name type="scientific">Saponaria officinalis</name>
    <name type="common">Common soapwort</name>
    <name type="synonym">Lychnis saponaria</name>
    <dbReference type="NCBI Taxonomy" id="3572"/>
    <lineage>
        <taxon>Eukaryota</taxon>
        <taxon>Viridiplantae</taxon>
        <taxon>Streptophyta</taxon>
        <taxon>Embryophyta</taxon>
        <taxon>Tracheophyta</taxon>
        <taxon>Spermatophyta</taxon>
        <taxon>Magnoliopsida</taxon>
        <taxon>eudicotyledons</taxon>
        <taxon>Gunneridae</taxon>
        <taxon>Pentapetalae</taxon>
        <taxon>Caryophyllales</taxon>
        <taxon>Caryophyllaceae</taxon>
        <taxon>Caryophylleae</taxon>
        <taxon>Saponaria</taxon>
    </lineage>
</organism>
<comment type="caution">
    <text evidence="1">The sequence shown here is derived from an EMBL/GenBank/DDBJ whole genome shotgun (WGS) entry which is preliminary data.</text>
</comment>
<dbReference type="AlphaFoldDB" id="A0AAW1KVS6"/>
<reference evidence="1" key="1">
    <citation type="submission" date="2024-03" db="EMBL/GenBank/DDBJ databases">
        <title>WGS assembly of Saponaria officinalis var. Norfolk2.</title>
        <authorList>
            <person name="Jenkins J."/>
            <person name="Shu S."/>
            <person name="Grimwood J."/>
            <person name="Barry K."/>
            <person name="Goodstein D."/>
            <person name="Schmutz J."/>
            <person name="Leebens-Mack J."/>
            <person name="Osbourn A."/>
        </authorList>
    </citation>
    <scope>NUCLEOTIDE SEQUENCE [LARGE SCALE GENOMIC DNA]</scope>
    <source>
        <strain evidence="1">JIC</strain>
    </source>
</reference>
<protein>
    <submittedName>
        <fullName evidence="1">Uncharacterized protein</fullName>
    </submittedName>
</protein>
<evidence type="ECO:0000313" key="2">
    <source>
        <dbReference type="Proteomes" id="UP001443914"/>
    </source>
</evidence>